<comment type="caution">
    <text evidence="1">The sequence shown here is derived from an EMBL/GenBank/DDBJ whole genome shotgun (WGS) entry which is preliminary data.</text>
</comment>
<sequence length="88" mass="9544">MVCRCSVILTASSQLMAMIAHLEEFTAISQASDHTLMASNKVRKFWSESTKTTASSANGNPGMRLVKLSTLAALHGGILRAQKFHHQS</sequence>
<reference evidence="1 2" key="1">
    <citation type="submission" date="2017-01" db="EMBL/GenBank/DDBJ databases">
        <authorList>
            <person name="Mah S.A."/>
            <person name="Swanson W.J."/>
            <person name="Moy G.W."/>
            <person name="Vacquier V.D."/>
        </authorList>
    </citation>
    <scope>NUCLEOTIDE SEQUENCE [LARGE SCALE GENOMIC DNA]</scope>
    <source>
        <strain evidence="1 2">GSMNP</strain>
    </source>
</reference>
<keyword evidence="2" id="KW-1185">Reference proteome</keyword>
<gene>
    <name evidence="1" type="ORF">AYI70_g3328</name>
</gene>
<protein>
    <submittedName>
        <fullName evidence="1">Uncharacterized protein</fullName>
    </submittedName>
</protein>
<accession>A0A1R1Y4E3</accession>
<dbReference type="EMBL" id="LSSN01000944">
    <property type="protein sequence ID" value="OMJ21675.1"/>
    <property type="molecule type" value="Genomic_DNA"/>
</dbReference>
<name>A0A1R1Y4E3_9FUNG</name>
<dbReference type="Proteomes" id="UP000187283">
    <property type="component" value="Unassembled WGS sequence"/>
</dbReference>
<organism evidence="1 2">
    <name type="scientific">Smittium culicis</name>
    <dbReference type="NCBI Taxonomy" id="133412"/>
    <lineage>
        <taxon>Eukaryota</taxon>
        <taxon>Fungi</taxon>
        <taxon>Fungi incertae sedis</taxon>
        <taxon>Zoopagomycota</taxon>
        <taxon>Kickxellomycotina</taxon>
        <taxon>Harpellomycetes</taxon>
        <taxon>Harpellales</taxon>
        <taxon>Legeriomycetaceae</taxon>
        <taxon>Smittium</taxon>
    </lineage>
</organism>
<evidence type="ECO:0000313" key="1">
    <source>
        <dbReference type="EMBL" id="OMJ21675.1"/>
    </source>
</evidence>
<evidence type="ECO:0000313" key="2">
    <source>
        <dbReference type="Proteomes" id="UP000187283"/>
    </source>
</evidence>
<proteinExistence type="predicted"/>
<dbReference type="AlphaFoldDB" id="A0A1R1Y4E3"/>